<sequence>NKSHGNKTDWPPHQSEEHNKKTEKKESILRQPNSRSRHRSIFLWFCCSIISCERTKTSRLRSTPRPARYRSTRATAIGSCQGCPGHASPVPRAPAR</sequence>
<proteinExistence type="predicted"/>
<keyword evidence="3" id="KW-1185">Reference proteome</keyword>
<reference evidence="2" key="1">
    <citation type="journal article" date="2023" name="Mol. Phylogenet. Evol.">
        <title>Genome-scale phylogeny and comparative genomics of the fungal order Sordariales.</title>
        <authorList>
            <person name="Hensen N."/>
            <person name="Bonometti L."/>
            <person name="Westerberg I."/>
            <person name="Brannstrom I.O."/>
            <person name="Guillou S."/>
            <person name="Cros-Aarteil S."/>
            <person name="Calhoun S."/>
            <person name="Haridas S."/>
            <person name="Kuo A."/>
            <person name="Mondo S."/>
            <person name="Pangilinan J."/>
            <person name="Riley R."/>
            <person name="LaButti K."/>
            <person name="Andreopoulos B."/>
            <person name="Lipzen A."/>
            <person name="Chen C."/>
            <person name="Yan M."/>
            <person name="Daum C."/>
            <person name="Ng V."/>
            <person name="Clum A."/>
            <person name="Steindorff A."/>
            <person name="Ohm R.A."/>
            <person name="Martin F."/>
            <person name="Silar P."/>
            <person name="Natvig D.O."/>
            <person name="Lalanne C."/>
            <person name="Gautier V."/>
            <person name="Ament-Velasquez S.L."/>
            <person name="Kruys A."/>
            <person name="Hutchinson M.I."/>
            <person name="Powell A.J."/>
            <person name="Barry K."/>
            <person name="Miller A.N."/>
            <person name="Grigoriev I.V."/>
            <person name="Debuchy R."/>
            <person name="Gladieux P."/>
            <person name="Hiltunen Thoren M."/>
            <person name="Johannesson H."/>
        </authorList>
    </citation>
    <scope>NUCLEOTIDE SEQUENCE</scope>
    <source>
        <strain evidence="2">CBS 958.72</strain>
    </source>
</reference>
<name>A0AAE0KJ86_9PEZI</name>
<feature type="compositionally biased region" description="Basic and acidic residues" evidence="1">
    <location>
        <begin position="14"/>
        <end position="28"/>
    </location>
</feature>
<dbReference type="EMBL" id="JAULSN010000003">
    <property type="protein sequence ID" value="KAK3377260.1"/>
    <property type="molecule type" value="Genomic_DNA"/>
</dbReference>
<evidence type="ECO:0000313" key="2">
    <source>
        <dbReference type="EMBL" id="KAK3377260.1"/>
    </source>
</evidence>
<dbReference type="Proteomes" id="UP001287356">
    <property type="component" value="Unassembled WGS sequence"/>
</dbReference>
<feature type="region of interest" description="Disordered" evidence="1">
    <location>
        <begin position="1"/>
        <end position="35"/>
    </location>
</feature>
<evidence type="ECO:0000256" key="1">
    <source>
        <dbReference type="SAM" id="MobiDB-lite"/>
    </source>
</evidence>
<comment type="caution">
    <text evidence="2">The sequence shown here is derived from an EMBL/GenBank/DDBJ whole genome shotgun (WGS) entry which is preliminary data.</text>
</comment>
<dbReference type="AlphaFoldDB" id="A0AAE0KJ86"/>
<accession>A0AAE0KJ86</accession>
<feature type="non-terminal residue" evidence="2">
    <location>
        <position position="1"/>
    </location>
</feature>
<protein>
    <submittedName>
        <fullName evidence="2">Uncharacterized protein</fullName>
    </submittedName>
</protein>
<gene>
    <name evidence="2" type="ORF">B0T24DRAFT_551399</name>
</gene>
<organism evidence="2 3">
    <name type="scientific">Lasiosphaeria ovina</name>
    <dbReference type="NCBI Taxonomy" id="92902"/>
    <lineage>
        <taxon>Eukaryota</taxon>
        <taxon>Fungi</taxon>
        <taxon>Dikarya</taxon>
        <taxon>Ascomycota</taxon>
        <taxon>Pezizomycotina</taxon>
        <taxon>Sordariomycetes</taxon>
        <taxon>Sordariomycetidae</taxon>
        <taxon>Sordariales</taxon>
        <taxon>Lasiosphaeriaceae</taxon>
        <taxon>Lasiosphaeria</taxon>
    </lineage>
</organism>
<reference evidence="2" key="2">
    <citation type="submission" date="2023-06" db="EMBL/GenBank/DDBJ databases">
        <authorList>
            <consortium name="Lawrence Berkeley National Laboratory"/>
            <person name="Haridas S."/>
            <person name="Hensen N."/>
            <person name="Bonometti L."/>
            <person name="Westerberg I."/>
            <person name="Brannstrom I.O."/>
            <person name="Guillou S."/>
            <person name="Cros-Aarteil S."/>
            <person name="Calhoun S."/>
            <person name="Kuo A."/>
            <person name="Mondo S."/>
            <person name="Pangilinan J."/>
            <person name="Riley R."/>
            <person name="Labutti K."/>
            <person name="Andreopoulos B."/>
            <person name="Lipzen A."/>
            <person name="Chen C."/>
            <person name="Yanf M."/>
            <person name="Daum C."/>
            <person name="Ng V."/>
            <person name="Clum A."/>
            <person name="Steindorff A."/>
            <person name="Ohm R."/>
            <person name="Martin F."/>
            <person name="Silar P."/>
            <person name="Natvig D."/>
            <person name="Lalanne C."/>
            <person name="Gautier V."/>
            <person name="Ament-Velasquez S.L."/>
            <person name="Kruys A."/>
            <person name="Hutchinson M.I."/>
            <person name="Powell A.J."/>
            <person name="Barry K."/>
            <person name="Miller A.N."/>
            <person name="Grigoriev I.V."/>
            <person name="Debuchy R."/>
            <person name="Gladieux P."/>
            <person name="Thoren M.H."/>
            <person name="Johannesson H."/>
        </authorList>
    </citation>
    <scope>NUCLEOTIDE SEQUENCE</scope>
    <source>
        <strain evidence="2">CBS 958.72</strain>
    </source>
</reference>
<evidence type="ECO:0000313" key="3">
    <source>
        <dbReference type="Proteomes" id="UP001287356"/>
    </source>
</evidence>